<keyword evidence="4" id="KW-1185">Reference proteome</keyword>
<proteinExistence type="predicted"/>
<sequence length="970" mass="108501">MPPKPDPGPSKPKPEASKATTTAPPGKPAADKDEKAKSTKGEQSKEKPAPAKEQGKPTPAKEQGKPTPAKEQGKPTPAKEQGKPTPAKEQGKPTPAKEQGKTTGEKGKPPGEKGKPPGEKEKPTGEKGKPTKVEKVTIKEPEKPIKEPEKPIKEPEKPIKEPEKPIKEPEKPIKEPEKPIKELEKEQEKPLKELEKPIKEQGVPTQGEATPTEKAGISTKGKATPSEVKVKQSITARILNMVTGTAQPTKENEKRTPLEKGPSSAQVPKLTVKDIFVIVTLWSVEIVYKLTEGWKSLFFIQDSEDIQQRVPNLAQREVGNVIMIIFLVITLVFVSLQAFVVNGKKKFTHLLALIAIYSLVTPANGMLLLYFPYAGILWGLIVLEAFWITASALRFWYIFHQKFPLSVAKTRCLVACNEIVLHIADYIAEFVMLSLIGSLRWVHVAVLVIILVLAVIWVVAIFVSKPFLNKAEDEEEIVRNAYEEAGLLDGYKSRQHTVLILCLIFPSMTMSLVKGAVAFLFKAHQSDLPLVGQIRIDLIVGIVFLALVAVMLIWLNAIRQELRDLLVIGIAHILNVFVCAYLLALTISHDPVPVTSGREYFIPPGAFEYPHDAVFAVVMYPEYPGLNLSIRDPRKEYFSYQTTGRITWFVTNWGNSISIVGDNPDGTTLFETIIEEVTSNEGYYVKDEELVKIKDFFRVIKPEVDYGRMLFISSLKPCEEGPRFDELGTRVAYRGGCHSVQIYLTTRNKKTKEIGYDMEKINFPVLGEVQPAVGELVFNLSWSLEFLAYWHLDGKPVETPAHFDKDSVEKSPFLIWFANFDKPFPPDYLYQYKYLKPNISKPSSSTSTTSATPTADKLNLVSQHGTTITVLLCFSSVAIVVASASYIHFLWIQCPSKHRVLILAAFFSLNFLGSWLTAFCLSGLQTTQLVVQLSFQVFGCVWHLGSAIIFWRKLRQLRDDEKKNIKNMLF</sequence>
<feature type="compositionally biased region" description="Basic and acidic residues" evidence="1">
    <location>
        <begin position="29"/>
        <end position="55"/>
    </location>
</feature>
<feature type="transmembrane region" description="Helical" evidence="2">
    <location>
        <begin position="901"/>
        <end position="924"/>
    </location>
</feature>
<feature type="transmembrane region" description="Helical" evidence="2">
    <location>
        <begin position="321"/>
        <end position="341"/>
    </location>
</feature>
<evidence type="ECO:0000256" key="1">
    <source>
        <dbReference type="SAM" id="MobiDB-lite"/>
    </source>
</evidence>
<protein>
    <submittedName>
        <fullName evidence="3">Uncharacterized protein</fullName>
    </submittedName>
</protein>
<keyword evidence="2" id="KW-0812">Transmembrane</keyword>
<feature type="transmembrane region" description="Helical" evidence="2">
    <location>
        <begin position="930"/>
        <end position="951"/>
    </location>
</feature>
<evidence type="ECO:0000256" key="2">
    <source>
        <dbReference type="SAM" id="Phobius"/>
    </source>
</evidence>
<dbReference type="Proteomes" id="UP001307889">
    <property type="component" value="Chromosome 12"/>
</dbReference>
<gene>
    <name evidence="3" type="ORF">NTJ_13712</name>
</gene>
<organism evidence="3 4">
    <name type="scientific">Nesidiocoris tenuis</name>
    <dbReference type="NCBI Taxonomy" id="355587"/>
    <lineage>
        <taxon>Eukaryota</taxon>
        <taxon>Metazoa</taxon>
        <taxon>Ecdysozoa</taxon>
        <taxon>Arthropoda</taxon>
        <taxon>Hexapoda</taxon>
        <taxon>Insecta</taxon>
        <taxon>Pterygota</taxon>
        <taxon>Neoptera</taxon>
        <taxon>Paraneoptera</taxon>
        <taxon>Hemiptera</taxon>
        <taxon>Heteroptera</taxon>
        <taxon>Panheteroptera</taxon>
        <taxon>Cimicomorpha</taxon>
        <taxon>Miridae</taxon>
        <taxon>Dicyphina</taxon>
        <taxon>Nesidiocoris</taxon>
    </lineage>
</organism>
<evidence type="ECO:0000313" key="4">
    <source>
        <dbReference type="Proteomes" id="UP001307889"/>
    </source>
</evidence>
<feature type="transmembrane region" description="Helical" evidence="2">
    <location>
        <begin position="565"/>
        <end position="584"/>
    </location>
</feature>
<name>A0ABN7B930_9HEMI</name>
<feature type="transmembrane region" description="Helical" evidence="2">
    <location>
        <begin position="533"/>
        <end position="558"/>
    </location>
</feature>
<keyword evidence="2" id="KW-0472">Membrane</keyword>
<evidence type="ECO:0000313" key="3">
    <source>
        <dbReference type="EMBL" id="BET00896.1"/>
    </source>
</evidence>
<feature type="transmembrane region" description="Helical" evidence="2">
    <location>
        <begin position="376"/>
        <end position="399"/>
    </location>
</feature>
<feature type="transmembrane region" description="Helical" evidence="2">
    <location>
        <begin position="868"/>
        <end position="889"/>
    </location>
</feature>
<feature type="compositionally biased region" description="Pro residues" evidence="1">
    <location>
        <begin position="1"/>
        <end position="11"/>
    </location>
</feature>
<feature type="region of interest" description="Disordered" evidence="1">
    <location>
        <begin position="1"/>
        <end position="226"/>
    </location>
</feature>
<reference evidence="3 4" key="1">
    <citation type="submission" date="2023-09" db="EMBL/GenBank/DDBJ databases">
        <title>Nesidiocoris tenuis whole genome shotgun sequence.</title>
        <authorList>
            <person name="Shibata T."/>
            <person name="Shimoda M."/>
            <person name="Kobayashi T."/>
            <person name="Uehara T."/>
        </authorList>
    </citation>
    <scope>NUCLEOTIDE SEQUENCE [LARGE SCALE GENOMIC DNA]</scope>
    <source>
        <strain evidence="3 4">Japan</strain>
    </source>
</reference>
<feature type="compositionally biased region" description="Basic and acidic residues" evidence="1">
    <location>
        <begin position="98"/>
        <end position="199"/>
    </location>
</feature>
<accession>A0ABN7B930</accession>
<keyword evidence="2" id="KW-1133">Transmembrane helix</keyword>
<feature type="transmembrane region" description="Helical" evidence="2">
    <location>
        <begin position="442"/>
        <end position="463"/>
    </location>
</feature>
<feature type="transmembrane region" description="Helical" evidence="2">
    <location>
        <begin position="350"/>
        <end position="370"/>
    </location>
</feature>
<feature type="transmembrane region" description="Helical" evidence="2">
    <location>
        <begin position="419"/>
        <end position="436"/>
    </location>
</feature>
<feature type="transmembrane region" description="Helical" evidence="2">
    <location>
        <begin position="498"/>
        <end position="521"/>
    </location>
</feature>
<feature type="region of interest" description="Disordered" evidence="1">
    <location>
        <begin position="243"/>
        <end position="263"/>
    </location>
</feature>
<dbReference type="EMBL" id="AP028920">
    <property type="protein sequence ID" value="BET00896.1"/>
    <property type="molecule type" value="Genomic_DNA"/>
</dbReference>